<dbReference type="PANTHER" id="PTHR43280:SF28">
    <property type="entry name" value="HTH-TYPE TRANSCRIPTIONAL ACTIVATOR RHAS"/>
    <property type="match status" value="1"/>
</dbReference>
<dbReference type="SMART" id="SM00342">
    <property type="entry name" value="HTH_ARAC"/>
    <property type="match status" value="1"/>
</dbReference>
<proteinExistence type="predicted"/>
<comment type="caution">
    <text evidence="5">The sequence shown here is derived from an EMBL/GenBank/DDBJ whole genome shotgun (WGS) entry which is preliminary data.</text>
</comment>
<keyword evidence="2" id="KW-0238">DNA-binding</keyword>
<organism evidence="5 6">
    <name type="scientific">Candidatus Acutalibacter ornithocaccae</name>
    <dbReference type="NCBI Taxonomy" id="2838416"/>
    <lineage>
        <taxon>Bacteria</taxon>
        <taxon>Bacillati</taxon>
        <taxon>Bacillota</taxon>
        <taxon>Clostridia</taxon>
        <taxon>Eubacteriales</taxon>
        <taxon>Acutalibacteraceae</taxon>
        <taxon>Acutalibacter</taxon>
    </lineage>
</organism>
<name>A0A9D2RYB8_9FIRM</name>
<sequence>MDLDLFCQLFYASHYIPMALLQRGEIQKSYSSLERPLPLYGKVLEQAKGFSGVCKVVSTEDLGLYGLVEAGAQTLLLGPVFSQPVTEKMVSIFARQNGIGNRDWSVLYWLLAGVPRYTYNQFYNLLRFLDLTLNGRNPEEIDAIVQEASAVSQPDSVKARQAMRSPWEERRHETFQVENMILATVRDGDVDALKKLLDTLGKVGNLREGKVADTPLRQAKNIFLGLVSLVGKTAAIPGGMDDEEAYTLIDLYAQECEQAPTVEAVKLLQYNMLLDFTQRVAREKLPPHLSPEITQCVQFLRGHLFGTVGIDEAAGWVGKSRAWLTRKFKEEMGQSFGEFQSYLRTQEAKRLLRYTDISLSEIAGMLGFSSQAYFHSFFKKAVGMTPSEFRKQ</sequence>
<evidence type="ECO:0000256" key="2">
    <source>
        <dbReference type="ARBA" id="ARBA00023125"/>
    </source>
</evidence>
<keyword evidence="1" id="KW-0805">Transcription regulation</keyword>
<dbReference type="PANTHER" id="PTHR43280">
    <property type="entry name" value="ARAC-FAMILY TRANSCRIPTIONAL REGULATOR"/>
    <property type="match status" value="1"/>
</dbReference>
<dbReference type="SUPFAM" id="SSF46689">
    <property type="entry name" value="Homeodomain-like"/>
    <property type="match status" value="2"/>
</dbReference>
<dbReference type="InterPro" id="IPR018060">
    <property type="entry name" value="HTH_AraC"/>
</dbReference>
<dbReference type="Pfam" id="PF12833">
    <property type="entry name" value="HTH_18"/>
    <property type="match status" value="1"/>
</dbReference>
<evidence type="ECO:0000256" key="1">
    <source>
        <dbReference type="ARBA" id="ARBA00023015"/>
    </source>
</evidence>
<reference evidence="5" key="2">
    <citation type="submission" date="2021-04" db="EMBL/GenBank/DDBJ databases">
        <authorList>
            <person name="Gilroy R."/>
        </authorList>
    </citation>
    <scope>NUCLEOTIDE SEQUENCE</scope>
    <source>
        <strain evidence="5">ChiBcolR8-3208</strain>
    </source>
</reference>
<evidence type="ECO:0000259" key="4">
    <source>
        <dbReference type="PROSITE" id="PS01124"/>
    </source>
</evidence>
<dbReference type="InterPro" id="IPR009057">
    <property type="entry name" value="Homeodomain-like_sf"/>
</dbReference>
<dbReference type="InterPro" id="IPR020449">
    <property type="entry name" value="Tscrpt_reg_AraC-type_HTH"/>
</dbReference>
<evidence type="ECO:0000313" key="6">
    <source>
        <dbReference type="Proteomes" id="UP000824214"/>
    </source>
</evidence>
<dbReference type="EMBL" id="DWXZ01000087">
    <property type="protein sequence ID" value="HJB37292.1"/>
    <property type="molecule type" value="Genomic_DNA"/>
</dbReference>
<feature type="domain" description="HTH araC/xylS-type" evidence="4">
    <location>
        <begin position="294"/>
        <end position="392"/>
    </location>
</feature>
<evidence type="ECO:0000256" key="3">
    <source>
        <dbReference type="ARBA" id="ARBA00023163"/>
    </source>
</evidence>
<dbReference type="Gene3D" id="1.10.10.60">
    <property type="entry name" value="Homeodomain-like"/>
    <property type="match status" value="1"/>
</dbReference>
<accession>A0A9D2RYB8</accession>
<keyword evidence="3" id="KW-0804">Transcription</keyword>
<dbReference type="PRINTS" id="PR00032">
    <property type="entry name" value="HTHARAC"/>
</dbReference>
<gene>
    <name evidence="5" type="ORF">H9942_04395</name>
</gene>
<dbReference type="AlphaFoldDB" id="A0A9D2RYB8"/>
<protein>
    <submittedName>
        <fullName evidence="5">AraC family transcriptional regulator</fullName>
    </submittedName>
</protein>
<dbReference type="Proteomes" id="UP000824214">
    <property type="component" value="Unassembled WGS sequence"/>
</dbReference>
<reference evidence="5" key="1">
    <citation type="journal article" date="2021" name="PeerJ">
        <title>Extensive microbial diversity within the chicken gut microbiome revealed by metagenomics and culture.</title>
        <authorList>
            <person name="Gilroy R."/>
            <person name="Ravi A."/>
            <person name="Getino M."/>
            <person name="Pursley I."/>
            <person name="Horton D.L."/>
            <person name="Alikhan N.F."/>
            <person name="Baker D."/>
            <person name="Gharbi K."/>
            <person name="Hall N."/>
            <person name="Watson M."/>
            <person name="Adriaenssens E.M."/>
            <person name="Foster-Nyarko E."/>
            <person name="Jarju S."/>
            <person name="Secka A."/>
            <person name="Antonio M."/>
            <person name="Oren A."/>
            <person name="Chaudhuri R.R."/>
            <person name="La Ragione R."/>
            <person name="Hildebrand F."/>
            <person name="Pallen M.J."/>
        </authorList>
    </citation>
    <scope>NUCLEOTIDE SEQUENCE</scope>
    <source>
        <strain evidence="5">ChiBcolR8-3208</strain>
    </source>
</reference>
<evidence type="ECO:0000313" key="5">
    <source>
        <dbReference type="EMBL" id="HJB37292.1"/>
    </source>
</evidence>
<dbReference type="PROSITE" id="PS01124">
    <property type="entry name" value="HTH_ARAC_FAMILY_2"/>
    <property type="match status" value="1"/>
</dbReference>
<dbReference type="GO" id="GO:0043565">
    <property type="term" value="F:sequence-specific DNA binding"/>
    <property type="evidence" value="ECO:0007669"/>
    <property type="project" value="InterPro"/>
</dbReference>
<dbReference type="GO" id="GO:0003700">
    <property type="term" value="F:DNA-binding transcription factor activity"/>
    <property type="evidence" value="ECO:0007669"/>
    <property type="project" value="InterPro"/>
</dbReference>